<comment type="caution">
    <text evidence="2">The sequence shown here is derived from an EMBL/GenBank/DDBJ whole genome shotgun (WGS) entry which is preliminary data.</text>
</comment>
<feature type="transmembrane region" description="Helical" evidence="1">
    <location>
        <begin position="188"/>
        <end position="206"/>
    </location>
</feature>
<dbReference type="Proteomes" id="UP000530186">
    <property type="component" value="Unassembled WGS sequence"/>
</dbReference>
<accession>A0A7V8SJF3</accession>
<dbReference type="GeneID" id="303194661"/>
<sequence length="212" mass="22261">MKKILIALLSIVCFIGFGGKVSAAGKTVVSLGPRFDTSQIPTKVIVGTSGKFSAPYSWDTEGYDLDVETIFSVTDPSILAVSKNGEWQALKTGTVTLCYTYKVSQDSLDKYPDVEFIHQETAVEGTTIEVTPGAAIVTPPVTSQSIPTTNDPAVTTATPSITAKATSTAAPTGAVAKTNHKAKGNTSVTAALLIMSVLTILGTISYKRRENV</sequence>
<evidence type="ECO:0000313" key="2">
    <source>
        <dbReference type="EMBL" id="MBA0016302.1"/>
    </source>
</evidence>
<keyword evidence="3" id="KW-1185">Reference proteome</keyword>
<gene>
    <name evidence="2" type="ORF">HZR21_03930</name>
</gene>
<dbReference type="RefSeq" id="WP_138492568.1">
    <property type="nucleotide sequence ID" value="NZ_CBCRWQ010000004.1"/>
</dbReference>
<dbReference type="EMBL" id="JACBNY010000004">
    <property type="protein sequence ID" value="MBA0016302.1"/>
    <property type="molecule type" value="Genomic_DNA"/>
</dbReference>
<organism evidence="2 3">
    <name type="scientific">Pseudolactococcus laudensis</name>
    <dbReference type="NCBI Taxonomy" id="1494461"/>
    <lineage>
        <taxon>Bacteria</taxon>
        <taxon>Bacillati</taxon>
        <taxon>Bacillota</taxon>
        <taxon>Bacilli</taxon>
        <taxon>Lactobacillales</taxon>
        <taxon>Streptococcaceae</taxon>
        <taxon>Pseudolactococcus</taxon>
    </lineage>
</organism>
<keyword evidence="1" id="KW-1133">Transmembrane helix</keyword>
<proteinExistence type="predicted"/>
<evidence type="ECO:0000256" key="1">
    <source>
        <dbReference type="SAM" id="Phobius"/>
    </source>
</evidence>
<keyword evidence="1" id="KW-0472">Membrane</keyword>
<protein>
    <submittedName>
        <fullName evidence="2">Uncharacterized protein</fullName>
    </submittedName>
</protein>
<evidence type="ECO:0000313" key="3">
    <source>
        <dbReference type="Proteomes" id="UP000530186"/>
    </source>
</evidence>
<dbReference type="AlphaFoldDB" id="A0A7V8SJF3"/>
<reference evidence="2 3" key="1">
    <citation type="submission" date="2020-07" db="EMBL/GenBank/DDBJ databases">
        <authorList>
            <person name="Hilgarth M."/>
            <person name="Werum V."/>
            <person name="Vogel R.F."/>
        </authorList>
    </citation>
    <scope>NUCLEOTIDE SEQUENCE [LARGE SCALE GENOMIC DNA]</scope>
    <source>
        <strain evidence="2 3">DSM 28961</strain>
    </source>
</reference>
<name>A0A7V8SJF3_9LACT</name>
<keyword evidence="1" id="KW-0812">Transmembrane</keyword>